<organism evidence="2 3">
    <name type="scientific">Acetivibrio mesophilus</name>
    <dbReference type="NCBI Taxonomy" id="2487273"/>
    <lineage>
        <taxon>Bacteria</taxon>
        <taxon>Bacillati</taxon>
        <taxon>Bacillota</taxon>
        <taxon>Clostridia</taxon>
        <taxon>Eubacteriales</taxon>
        <taxon>Oscillospiraceae</taxon>
        <taxon>Acetivibrio</taxon>
    </lineage>
</organism>
<dbReference type="RefSeq" id="WP_069195992.1">
    <property type="nucleotide sequence ID" value="NZ_RLII01000010.1"/>
</dbReference>
<evidence type="ECO:0000313" key="3">
    <source>
        <dbReference type="Proteomes" id="UP000289166"/>
    </source>
</evidence>
<evidence type="ECO:0000256" key="1">
    <source>
        <dbReference type="SAM" id="MobiDB-lite"/>
    </source>
</evidence>
<comment type="caution">
    <text evidence="2">The sequence shown here is derived from an EMBL/GenBank/DDBJ whole genome shotgun (WGS) entry which is preliminary data.</text>
</comment>
<protein>
    <submittedName>
        <fullName evidence="2">Uncharacterized protein</fullName>
    </submittedName>
</protein>
<dbReference type="AlphaFoldDB" id="A0A4Q0I5D7"/>
<feature type="region of interest" description="Disordered" evidence="1">
    <location>
        <begin position="49"/>
        <end position="71"/>
    </location>
</feature>
<sequence>MKNRKKQDSLFLNTISPPDNVKSVSNKPVGNAGKDPFCVYDHRRHAVGSKIENEDGSQTVCTEDGSWQNLK</sequence>
<name>A0A4Q0I5D7_9FIRM</name>
<feature type="region of interest" description="Disordered" evidence="1">
    <location>
        <begin position="1"/>
        <end position="36"/>
    </location>
</feature>
<keyword evidence="3" id="KW-1185">Reference proteome</keyword>
<feature type="compositionally biased region" description="Polar residues" evidence="1">
    <location>
        <begin position="10"/>
        <end position="28"/>
    </location>
</feature>
<dbReference type="Proteomes" id="UP000289166">
    <property type="component" value="Unassembled WGS sequence"/>
</dbReference>
<reference evidence="3" key="1">
    <citation type="submission" date="2018-11" db="EMBL/GenBank/DDBJ databases">
        <title>Genome sequencing of a novel mesophilic and cellulolytic organism within the genus Hungateiclostridium.</title>
        <authorList>
            <person name="Rettenmaier R."/>
            <person name="Liebl W."/>
            <person name="Zverlov V."/>
        </authorList>
    </citation>
    <scope>NUCLEOTIDE SEQUENCE [LARGE SCALE GENOMIC DNA]</scope>
    <source>
        <strain evidence="3">N2K1</strain>
    </source>
</reference>
<accession>A0A4Q0I5D7</accession>
<dbReference type="OrthoDB" id="1711146at2"/>
<proteinExistence type="predicted"/>
<evidence type="ECO:0000313" key="2">
    <source>
        <dbReference type="EMBL" id="RXE58975.1"/>
    </source>
</evidence>
<feature type="compositionally biased region" description="Polar residues" evidence="1">
    <location>
        <begin position="56"/>
        <end position="71"/>
    </location>
</feature>
<dbReference type="EMBL" id="RLII01000010">
    <property type="protein sequence ID" value="RXE58975.1"/>
    <property type="molecule type" value="Genomic_DNA"/>
</dbReference>
<gene>
    <name evidence="2" type="ORF">EFD62_09245</name>
</gene>